<dbReference type="InParanoid" id="A0A1D3CWZ3"/>
<organism evidence="6 7">
    <name type="scientific">Cyclospora cayetanensis</name>
    <dbReference type="NCBI Taxonomy" id="88456"/>
    <lineage>
        <taxon>Eukaryota</taxon>
        <taxon>Sar</taxon>
        <taxon>Alveolata</taxon>
        <taxon>Apicomplexa</taxon>
        <taxon>Conoidasida</taxon>
        <taxon>Coccidia</taxon>
        <taxon>Eucoccidiorida</taxon>
        <taxon>Eimeriorina</taxon>
        <taxon>Eimeriidae</taxon>
        <taxon>Cyclospora</taxon>
    </lineage>
</organism>
<dbReference type="Proteomes" id="UP000095192">
    <property type="component" value="Unassembled WGS sequence"/>
</dbReference>
<dbReference type="InterPro" id="IPR051556">
    <property type="entry name" value="N-term/lysine_N-AcTrnsfr"/>
</dbReference>
<dbReference type="VEuPathDB" id="ToxoDB:LOC113147397"/>
<dbReference type="PANTHER" id="PTHR42919:SF8">
    <property type="entry name" value="N-ALPHA-ACETYLTRANSFERASE 50"/>
    <property type="match status" value="1"/>
</dbReference>
<dbReference type="AlphaFoldDB" id="A0A1D3CWZ3"/>
<keyword evidence="4" id="KW-0472">Membrane</keyword>
<feature type="domain" description="N-acetyltransferase" evidence="5">
    <location>
        <begin position="132"/>
        <end position="312"/>
    </location>
</feature>
<feature type="compositionally biased region" description="Acidic residues" evidence="3">
    <location>
        <begin position="765"/>
        <end position="775"/>
    </location>
</feature>
<proteinExistence type="predicted"/>
<keyword evidence="7" id="KW-1185">Reference proteome</keyword>
<sequence length="775" mass="84105">MNRPQGGPGAPPLRASWQRCIRENDCSPATTPESFRSLWRSLRRLLRPLVVVSAVLLSAAVPPAACLEPSSFSAAEGGIAQFPLGLNAFQRALKSSSDSDVAEPVASVSEAPAKVEGGKALTKQIWRAAKPPVVVDCTADDLEEIRQLLLHTPEYPVKYQSYTMRSFSMSPHFFDMCVVAKYLGSTSSDEADTEADEEEDTPRPGGIIGVVAAAEMSAKSANILMVAVHENFRRMGLARRMMKAVLEKATRLSLTSDQRGPLLSDTMLHVWISQLAPLHLYMSMGFGPTRYIPAYYNTQAVSAGYEMRMPLPYQTPEEAYAKTIERKGSELKSLQMSLVEAGSTRNIHGSAAAKAFESPVIVSFSTGEVETTAAVERFLSQVAPNEWFPSQILKEITDSPLPQLSFIALQPDKEVVGAIWARGAPRKGGVLEDIAILIKGNDEDGFFYLSLLDRLLAAASSVSEVTAVRRVVPCESVQLLIYSWKLGLYPVAFNAVAGKRYKAFPAYEYTVEARMPWSRGEELALTLKSRLLDRQIAYEQARLRFLLTLPQEYSASPSAALLRASESPEVAFTDEPVSAKEGTLSPKELAEALPAPTAAAMPTALPAQHSEVGDLANDDEKKGLLEGGDLARLQGAPPQADSSKSNSSSGGGKPATVPPRAADAEMVSAHVAPMPWYRTFLGVLAMLLLCVILMFFCFRLCAKRRTDIPASSSRVTVSDTTLGGDQPRGGEKLPERRPTGHNEGYAQVSDVASLRDPDSGSSWWEQDDLEAFAAR</sequence>
<reference evidence="6 7" key="1">
    <citation type="journal article" date="2016" name="BMC Genomics">
        <title>Comparative genomics reveals Cyclospora cayetanensis possesses coccidia-like metabolism and invasion components but unique surface antigens.</title>
        <authorList>
            <person name="Liu S."/>
            <person name="Wang L."/>
            <person name="Zheng H."/>
            <person name="Xu Z."/>
            <person name="Roellig D.M."/>
            <person name="Li N."/>
            <person name="Frace M.A."/>
            <person name="Tang K."/>
            <person name="Arrowood M.J."/>
            <person name="Moss D.M."/>
            <person name="Zhang L."/>
            <person name="Feng Y."/>
            <person name="Xiao L."/>
        </authorList>
    </citation>
    <scope>NUCLEOTIDE SEQUENCE [LARGE SCALE GENOMIC DNA]</scope>
    <source>
        <strain evidence="6 7">CHN_HEN01</strain>
    </source>
</reference>
<evidence type="ECO:0000256" key="2">
    <source>
        <dbReference type="ARBA" id="ARBA00023315"/>
    </source>
</evidence>
<dbReference type="EMBL" id="JROU02001652">
    <property type="protein sequence ID" value="OEH75715.1"/>
    <property type="molecule type" value="Genomic_DNA"/>
</dbReference>
<dbReference type="VEuPathDB" id="ToxoDB:cyc_02761"/>
<evidence type="ECO:0000256" key="4">
    <source>
        <dbReference type="SAM" id="Phobius"/>
    </source>
</evidence>
<evidence type="ECO:0000256" key="3">
    <source>
        <dbReference type="SAM" id="MobiDB-lite"/>
    </source>
</evidence>
<evidence type="ECO:0000313" key="6">
    <source>
        <dbReference type="EMBL" id="OEH75715.1"/>
    </source>
</evidence>
<dbReference type="PROSITE" id="PS51186">
    <property type="entry name" value="GNAT"/>
    <property type="match status" value="1"/>
</dbReference>
<name>A0A1D3CWZ3_9EIME</name>
<feature type="region of interest" description="Disordered" evidence="3">
    <location>
        <begin position="712"/>
        <end position="775"/>
    </location>
</feature>
<keyword evidence="1" id="KW-0808">Transferase</keyword>
<keyword evidence="2" id="KW-0012">Acyltransferase</keyword>
<protein>
    <submittedName>
        <fullName evidence="6">GNAT family protein</fullName>
    </submittedName>
</protein>
<evidence type="ECO:0000259" key="5">
    <source>
        <dbReference type="PROSITE" id="PS51186"/>
    </source>
</evidence>
<dbReference type="GO" id="GO:0016747">
    <property type="term" value="F:acyltransferase activity, transferring groups other than amino-acyl groups"/>
    <property type="evidence" value="ECO:0007669"/>
    <property type="project" value="InterPro"/>
</dbReference>
<feature type="region of interest" description="Disordered" evidence="3">
    <location>
        <begin position="631"/>
        <end position="661"/>
    </location>
</feature>
<feature type="transmembrane region" description="Helical" evidence="4">
    <location>
        <begin position="676"/>
        <end position="698"/>
    </location>
</feature>
<dbReference type="SUPFAM" id="SSF55729">
    <property type="entry name" value="Acyl-CoA N-acyltransferases (Nat)"/>
    <property type="match status" value="1"/>
</dbReference>
<comment type="caution">
    <text evidence="6">The sequence shown here is derived from an EMBL/GenBank/DDBJ whole genome shotgun (WGS) entry which is preliminary data.</text>
</comment>
<dbReference type="PANTHER" id="PTHR42919">
    <property type="entry name" value="N-ALPHA-ACETYLTRANSFERASE"/>
    <property type="match status" value="1"/>
</dbReference>
<gene>
    <name evidence="6" type="ORF">cyc_02761</name>
</gene>
<evidence type="ECO:0000256" key="1">
    <source>
        <dbReference type="ARBA" id="ARBA00022679"/>
    </source>
</evidence>
<keyword evidence="4" id="KW-0812">Transmembrane</keyword>
<dbReference type="InterPro" id="IPR016181">
    <property type="entry name" value="Acyl_CoA_acyltransferase"/>
</dbReference>
<dbReference type="InterPro" id="IPR000182">
    <property type="entry name" value="GNAT_dom"/>
</dbReference>
<accession>A0A1D3CWZ3</accession>
<dbReference type="Gene3D" id="3.40.630.30">
    <property type="match status" value="1"/>
</dbReference>
<evidence type="ECO:0000313" key="7">
    <source>
        <dbReference type="Proteomes" id="UP000095192"/>
    </source>
</evidence>
<dbReference type="Pfam" id="PF13508">
    <property type="entry name" value="Acetyltransf_7"/>
    <property type="match status" value="1"/>
</dbReference>
<dbReference type="CDD" id="cd04301">
    <property type="entry name" value="NAT_SF"/>
    <property type="match status" value="1"/>
</dbReference>
<feature type="compositionally biased region" description="Polar residues" evidence="3">
    <location>
        <begin position="712"/>
        <end position="723"/>
    </location>
</feature>
<feature type="compositionally biased region" description="Basic and acidic residues" evidence="3">
    <location>
        <begin position="728"/>
        <end position="740"/>
    </location>
</feature>
<dbReference type="VEuPathDB" id="ToxoDB:LOC34619569"/>
<keyword evidence="4" id="KW-1133">Transmembrane helix</keyword>